<dbReference type="GO" id="GO:0016020">
    <property type="term" value="C:membrane"/>
    <property type="evidence" value="ECO:0007669"/>
    <property type="project" value="UniProtKB-SubCell"/>
</dbReference>
<dbReference type="Pfam" id="PF00420">
    <property type="entry name" value="Oxidored_q2"/>
    <property type="match status" value="1"/>
</dbReference>
<evidence type="ECO:0000256" key="8">
    <source>
        <dbReference type="ARBA" id="ARBA00023136"/>
    </source>
</evidence>
<evidence type="ECO:0000256" key="2">
    <source>
        <dbReference type="ARBA" id="ARBA00010519"/>
    </source>
</evidence>
<dbReference type="InterPro" id="IPR039428">
    <property type="entry name" value="NUOK/Mnh_C1-like"/>
</dbReference>
<evidence type="ECO:0000256" key="5">
    <source>
        <dbReference type="ARBA" id="ARBA00022967"/>
    </source>
</evidence>
<evidence type="ECO:0000256" key="9">
    <source>
        <dbReference type="ARBA" id="ARBA00031586"/>
    </source>
</evidence>
<keyword evidence="6 11" id="KW-1133">Transmembrane helix</keyword>
<dbReference type="EMBL" id="MT862416">
    <property type="protein sequence ID" value="QNV11938.1"/>
    <property type="molecule type" value="Genomic_DNA"/>
</dbReference>
<keyword evidence="5" id="KW-1278">Translocase</keyword>
<evidence type="ECO:0000256" key="7">
    <source>
        <dbReference type="ARBA" id="ARBA00023027"/>
    </source>
</evidence>
<dbReference type="Gene3D" id="1.10.287.3510">
    <property type="match status" value="1"/>
</dbReference>
<keyword evidence="4 11" id="KW-0812">Transmembrane</keyword>
<dbReference type="GO" id="GO:0008137">
    <property type="term" value="F:NADH dehydrogenase (ubiquinone) activity"/>
    <property type="evidence" value="ECO:0007669"/>
    <property type="project" value="UniProtKB-EC"/>
</dbReference>
<comment type="subcellular location">
    <subcellularLocation>
        <location evidence="1">Membrane</location>
        <topology evidence="1">Multi-pass membrane protein</topology>
    </subcellularLocation>
</comment>
<evidence type="ECO:0000256" key="1">
    <source>
        <dbReference type="ARBA" id="ARBA00004141"/>
    </source>
</evidence>
<protein>
    <recommendedName>
        <fullName evidence="3">NADH-ubiquinone oxidoreductase chain 4L</fullName>
    </recommendedName>
    <alternativeName>
        <fullName evidence="9">NADH dehydrogenase subunit 4L</fullName>
    </alternativeName>
</protein>
<feature type="transmembrane region" description="Helical" evidence="11">
    <location>
        <begin position="47"/>
        <end position="68"/>
    </location>
</feature>
<evidence type="ECO:0000256" key="4">
    <source>
        <dbReference type="ARBA" id="ARBA00022692"/>
    </source>
</evidence>
<feature type="transmembrane region" description="Helical" evidence="11">
    <location>
        <begin position="15"/>
        <end position="35"/>
    </location>
</feature>
<keyword evidence="8 11" id="KW-0472">Membrane</keyword>
<accession>A0A7M4C8S5</accession>
<comment type="catalytic activity">
    <reaction evidence="10">
        <text>a ubiquinone + NADH + 5 H(+)(in) = a ubiquinol + NAD(+) + 4 H(+)(out)</text>
        <dbReference type="Rhea" id="RHEA:29091"/>
        <dbReference type="Rhea" id="RHEA-COMP:9565"/>
        <dbReference type="Rhea" id="RHEA-COMP:9566"/>
        <dbReference type="ChEBI" id="CHEBI:15378"/>
        <dbReference type="ChEBI" id="CHEBI:16389"/>
        <dbReference type="ChEBI" id="CHEBI:17976"/>
        <dbReference type="ChEBI" id="CHEBI:57540"/>
        <dbReference type="ChEBI" id="CHEBI:57945"/>
        <dbReference type="EC" id="7.1.1.2"/>
    </reaction>
</comment>
<name>A0A7M4C8S5_9CRUS</name>
<proteinExistence type="inferred from homology"/>
<keyword evidence="12" id="KW-0496">Mitochondrion</keyword>
<gene>
    <name evidence="12" type="primary">ND4L</name>
</gene>
<evidence type="ECO:0000313" key="12">
    <source>
        <dbReference type="EMBL" id="QNV11938.1"/>
    </source>
</evidence>
<evidence type="ECO:0000256" key="3">
    <source>
        <dbReference type="ARBA" id="ARBA00016612"/>
    </source>
</evidence>
<keyword evidence="7" id="KW-0520">NAD</keyword>
<sequence length="84" mass="9301">MTIFTQAFISNRKHLLATLLSLEGLMLSIFFILSMCTLVKSYALYQMVFLTLVACEGALGLTLLMSIVRTHGGDCFNSMNSLKC</sequence>
<evidence type="ECO:0000256" key="10">
    <source>
        <dbReference type="ARBA" id="ARBA00049551"/>
    </source>
</evidence>
<reference evidence="12" key="1">
    <citation type="submission" date="2020-08" db="EMBL/GenBank/DDBJ databases">
        <title>DNAmark Project.</title>
        <authorList>
            <person name="Leerhoei F."/>
        </authorList>
    </citation>
    <scope>NUCLEOTIDE SEQUENCE</scope>
    <source>
        <strain evidence="12">DM583</strain>
    </source>
</reference>
<evidence type="ECO:0000256" key="11">
    <source>
        <dbReference type="SAM" id="Phobius"/>
    </source>
</evidence>
<evidence type="ECO:0000256" key="6">
    <source>
        <dbReference type="ARBA" id="ARBA00022989"/>
    </source>
</evidence>
<organism evidence="12">
    <name type="scientific">Polyphemus pediculus</name>
    <dbReference type="NCBI Taxonomy" id="77662"/>
    <lineage>
        <taxon>Eukaryota</taxon>
        <taxon>Metazoa</taxon>
        <taxon>Ecdysozoa</taxon>
        <taxon>Arthropoda</taxon>
        <taxon>Crustacea</taxon>
        <taxon>Branchiopoda</taxon>
        <taxon>Diplostraca</taxon>
        <taxon>Cladocera</taxon>
        <taxon>Onychopoda</taxon>
        <taxon>Polyphemidae</taxon>
        <taxon>Polyphemus</taxon>
    </lineage>
</organism>
<comment type="similarity">
    <text evidence="2">Belongs to the complex I subunit 4L family.</text>
</comment>
<geneLocation type="mitochondrion" evidence="12"/>
<dbReference type="AlphaFoldDB" id="A0A7M4C8S5"/>